<evidence type="ECO:0000256" key="5">
    <source>
        <dbReference type="ARBA" id="ARBA00022692"/>
    </source>
</evidence>
<evidence type="ECO:0000256" key="1">
    <source>
        <dbReference type="ARBA" id="ARBA00004251"/>
    </source>
</evidence>
<keyword evidence="10" id="KW-0675">Receptor</keyword>
<dbReference type="Pfam" id="PF08263">
    <property type="entry name" value="LRRNT_2"/>
    <property type="match status" value="1"/>
</dbReference>
<keyword evidence="16" id="KW-1185">Reference proteome</keyword>
<protein>
    <recommendedName>
        <fullName evidence="14">Leucine-rich repeat-containing N-terminal plant-type domain-containing protein</fullName>
    </recommendedName>
</protein>
<dbReference type="InterPro" id="IPR013210">
    <property type="entry name" value="LRR_N_plant-typ"/>
</dbReference>
<evidence type="ECO:0000256" key="13">
    <source>
        <dbReference type="SAM" id="SignalP"/>
    </source>
</evidence>
<keyword evidence="11" id="KW-0325">Glycoprotein</keyword>
<feature type="domain" description="Leucine-rich repeat-containing N-terminal plant-type" evidence="14">
    <location>
        <begin position="33"/>
        <end position="72"/>
    </location>
</feature>
<reference evidence="15 16" key="1">
    <citation type="journal article" date="2023" name="G3 (Bethesda)">
        <title>A haplotype-resolved chromosome-scale genome for Quercus rubra L. provides insights into the genetics of adaptive traits for red oak species.</title>
        <authorList>
            <person name="Kapoor B."/>
            <person name="Jenkins J."/>
            <person name="Schmutz J."/>
            <person name="Zhebentyayeva T."/>
            <person name="Kuelheim C."/>
            <person name="Coggeshall M."/>
            <person name="Heim C."/>
            <person name="Lasky J.R."/>
            <person name="Leites L."/>
            <person name="Islam-Faridi N."/>
            <person name="Romero-Severson J."/>
            <person name="DeLeo V.L."/>
            <person name="Lucas S.M."/>
            <person name="Lazic D."/>
            <person name="Gailing O."/>
            <person name="Carlson J."/>
            <person name="Staton M."/>
        </authorList>
    </citation>
    <scope>NUCLEOTIDE SEQUENCE [LARGE SCALE GENOMIC DNA]</scope>
    <source>
        <strain evidence="15">Pseudo-F2</strain>
    </source>
</reference>
<evidence type="ECO:0000256" key="7">
    <source>
        <dbReference type="ARBA" id="ARBA00022737"/>
    </source>
</evidence>
<feature type="chain" id="PRO_5042835990" description="Leucine-rich repeat-containing N-terminal plant-type domain-containing protein" evidence="13">
    <location>
        <begin position="30"/>
        <end position="948"/>
    </location>
</feature>
<keyword evidence="8 12" id="KW-1133">Transmembrane helix</keyword>
<evidence type="ECO:0000256" key="9">
    <source>
        <dbReference type="ARBA" id="ARBA00023136"/>
    </source>
</evidence>
<evidence type="ECO:0000256" key="10">
    <source>
        <dbReference type="ARBA" id="ARBA00023170"/>
    </source>
</evidence>
<dbReference type="Proteomes" id="UP001324115">
    <property type="component" value="Unassembled WGS sequence"/>
</dbReference>
<evidence type="ECO:0000313" key="16">
    <source>
        <dbReference type="Proteomes" id="UP001324115"/>
    </source>
</evidence>
<accession>A0AAN7G8B0</accession>
<evidence type="ECO:0000313" key="15">
    <source>
        <dbReference type="EMBL" id="KAK4603680.1"/>
    </source>
</evidence>
<evidence type="ECO:0000259" key="14">
    <source>
        <dbReference type="Pfam" id="PF08263"/>
    </source>
</evidence>
<dbReference type="SUPFAM" id="SSF52047">
    <property type="entry name" value="RNI-like"/>
    <property type="match status" value="2"/>
</dbReference>
<dbReference type="EMBL" id="JAXUIC010000002">
    <property type="protein sequence ID" value="KAK4603680.1"/>
    <property type="molecule type" value="Genomic_DNA"/>
</dbReference>
<dbReference type="Pfam" id="PF00560">
    <property type="entry name" value="LRR_1"/>
    <property type="match status" value="7"/>
</dbReference>
<comment type="similarity">
    <text evidence="2">Belongs to the RLP family.</text>
</comment>
<dbReference type="FunFam" id="3.80.10.10:FF:000111">
    <property type="entry name" value="LRR receptor-like serine/threonine-protein kinase ERECTA"/>
    <property type="match status" value="1"/>
</dbReference>
<feature type="transmembrane region" description="Helical" evidence="12">
    <location>
        <begin position="891"/>
        <end position="915"/>
    </location>
</feature>
<keyword evidence="5 12" id="KW-0812">Transmembrane</keyword>
<dbReference type="GO" id="GO:0005886">
    <property type="term" value="C:plasma membrane"/>
    <property type="evidence" value="ECO:0007669"/>
    <property type="project" value="UniProtKB-SubCell"/>
</dbReference>
<evidence type="ECO:0000256" key="8">
    <source>
        <dbReference type="ARBA" id="ARBA00022989"/>
    </source>
</evidence>
<dbReference type="Pfam" id="PF13855">
    <property type="entry name" value="LRR_8"/>
    <property type="match status" value="2"/>
</dbReference>
<organism evidence="15 16">
    <name type="scientific">Quercus rubra</name>
    <name type="common">Northern red oak</name>
    <name type="synonym">Quercus borealis</name>
    <dbReference type="NCBI Taxonomy" id="3512"/>
    <lineage>
        <taxon>Eukaryota</taxon>
        <taxon>Viridiplantae</taxon>
        <taxon>Streptophyta</taxon>
        <taxon>Embryophyta</taxon>
        <taxon>Tracheophyta</taxon>
        <taxon>Spermatophyta</taxon>
        <taxon>Magnoliopsida</taxon>
        <taxon>eudicotyledons</taxon>
        <taxon>Gunneridae</taxon>
        <taxon>Pentapetalae</taxon>
        <taxon>rosids</taxon>
        <taxon>fabids</taxon>
        <taxon>Fagales</taxon>
        <taxon>Fagaceae</taxon>
        <taxon>Quercus</taxon>
    </lineage>
</organism>
<dbReference type="SMART" id="SM00365">
    <property type="entry name" value="LRR_SD22"/>
    <property type="match status" value="5"/>
</dbReference>
<dbReference type="InterPro" id="IPR003591">
    <property type="entry name" value="Leu-rich_rpt_typical-subtyp"/>
</dbReference>
<evidence type="ECO:0000256" key="12">
    <source>
        <dbReference type="SAM" id="Phobius"/>
    </source>
</evidence>
<dbReference type="FunFam" id="3.80.10.10:FF:000905">
    <property type="entry name" value="Receptor-like protein kinase 7"/>
    <property type="match status" value="1"/>
</dbReference>
<dbReference type="Gene3D" id="3.80.10.10">
    <property type="entry name" value="Ribonuclease Inhibitor"/>
    <property type="match status" value="5"/>
</dbReference>
<gene>
    <name evidence="15" type="ORF">RGQ29_012265</name>
</gene>
<evidence type="ECO:0000256" key="11">
    <source>
        <dbReference type="ARBA" id="ARBA00023180"/>
    </source>
</evidence>
<name>A0AAN7G8B0_QUERU</name>
<dbReference type="SUPFAM" id="SSF52058">
    <property type="entry name" value="L domain-like"/>
    <property type="match status" value="1"/>
</dbReference>
<evidence type="ECO:0000256" key="4">
    <source>
        <dbReference type="ARBA" id="ARBA00022614"/>
    </source>
</evidence>
<proteinExistence type="inferred from homology"/>
<dbReference type="InterPro" id="IPR001611">
    <property type="entry name" value="Leu-rich_rpt"/>
</dbReference>
<dbReference type="FunFam" id="3.80.10.10:FF:000095">
    <property type="entry name" value="LRR receptor-like serine/threonine-protein kinase GSO1"/>
    <property type="match status" value="1"/>
</dbReference>
<evidence type="ECO:0000256" key="2">
    <source>
        <dbReference type="ARBA" id="ARBA00009592"/>
    </source>
</evidence>
<keyword evidence="3" id="KW-1003">Cell membrane</keyword>
<keyword evidence="9 12" id="KW-0472">Membrane</keyword>
<dbReference type="InterPro" id="IPR032675">
    <property type="entry name" value="LRR_dom_sf"/>
</dbReference>
<feature type="signal peptide" evidence="13">
    <location>
        <begin position="1"/>
        <end position="29"/>
    </location>
</feature>
<dbReference type="AlphaFoldDB" id="A0AAN7G8B0"/>
<comment type="caution">
    <text evidence="15">The sequence shown here is derived from an EMBL/GenBank/DDBJ whole genome shotgun (WGS) entry which is preliminary data.</text>
</comment>
<evidence type="ECO:0000256" key="3">
    <source>
        <dbReference type="ARBA" id="ARBA00022475"/>
    </source>
</evidence>
<dbReference type="SMART" id="SM00369">
    <property type="entry name" value="LRR_TYP"/>
    <property type="match status" value="5"/>
</dbReference>
<evidence type="ECO:0000256" key="6">
    <source>
        <dbReference type="ARBA" id="ARBA00022729"/>
    </source>
</evidence>
<comment type="subcellular location">
    <subcellularLocation>
        <location evidence="1">Cell membrane</location>
        <topology evidence="1">Single-pass type I membrane protein</topology>
    </subcellularLocation>
</comment>
<dbReference type="PANTHER" id="PTHR27004:SF430">
    <property type="entry name" value="RECEPTOR-LIKE PROTEIN 12"/>
    <property type="match status" value="1"/>
</dbReference>
<dbReference type="PANTHER" id="PTHR27004">
    <property type="entry name" value="RECEPTOR-LIKE PROTEIN 12 ISOFORM X1"/>
    <property type="match status" value="1"/>
</dbReference>
<keyword evidence="4" id="KW-0433">Leucine-rich repeat</keyword>
<sequence length="948" mass="106162">MPFCPPYAMSRPPLYLFYLLFCFFSLISGIQPADLQILMKLKSALQTSNGTSAFKSWESSNSMCNFTGITCNSDGSVTEIELSRQNLTGVLPLDSICQLQSLEKLSFGFNNLHGPIMDDLNNCFKLLYLDLGNNLFLGWSAPDISSLSRLQYLYLNRSGLSGSFPWKSLQNMTGLVRLSLGHNLFNPSPFPNDVLQLTNLTWIHLSNCSIQGTIPAEIGNLKELINLELSCNNMTGEIPVEIGNLVNLWQVDLLNNSFTGKLPVGLRNLSKLERFDVSMNSIEGDLSVLRFLSNLVSLELFENKFSGQIPTEFGEFKKLVNLTLNKNNFTGPLPQNLGSWAKVNKISVSYNFFTGPIPPDMCKQGTIKGLYMHHNNLTGEIPANFVNCFTLLEFRINDNLLSGTVPAGIWGLPNLLIFDISSNSMEGPITSDIKHAKSLVALRAENNRLSGELPAEISEATSLVSILLNDNLLQGKLLIPTSPITIFRISINRLTGEIPYMICNASFLKIFDVSNNSLSGKIPQCLGNFSNRLWVLNLQMNNFHGLIPDTFAKCNGLELLVFNDNHLGGLLPKSLLNCTNLAVIDLGNNMINDIFPYWLEALPKLEVLALNSNKFRGPIGNHNTSGMFFSKLRILDLGNNKINDFFPYWLEALPNLQILVLKSNIFHGPVGNHNTRGMFFSKLQILDLSYNEFTGFLPKNYFENLNSMMINDEGKNESQYFGKRHYYQDSVVVTIKNFETKLSRILTIFTTIDLSSNKFEGEIPEVLGRLTVLRLLNLSHNNLTNHIPPSLANMSRLESLDLSSNRLTGQIPIQLTSLTFLAVINLSRNQLIGPIPEGKQFGTFENDSYEGNLGLCGFPLSMKCNSNELLPPPPLPSIFQEDKDLKFASGFGWKVVLMGYGCGLLFGVTMGWVAFKRGKPQWLIRFVEGKRKEKVRRCNNQRPRKRRN</sequence>
<keyword evidence="6 13" id="KW-0732">Signal</keyword>
<keyword evidence="7" id="KW-0677">Repeat</keyword>